<feature type="transmembrane region" description="Helical" evidence="16">
    <location>
        <begin position="12"/>
        <end position="36"/>
    </location>
</feature>
<evidence type="ECO:0000256" key="1">
    <source>
        <dbReference type="ARBA" id="ARBA00002566"/>
    </source>
</evidence>
<evidence type="ECO:0000256" key="3">
    <source>
        <dbReference type="ARBA" id="ARBA00013531"/>
    </source>
</evidence>
<dbReference type="Pfam" id="PF00033">
    <property type="entry name" value="Cytochrome_B"/>
    <property type="match status" value="1"/>
</dbReference>
<comment type="function">
    <text evidence="1 16">Component of the ubiquinol-cytochrome c reductase complex (complex III or cytochrome b-c1 complex) that is part of the mitochondrial respiratory chain. The b-c1 complex mediates electron transfer from ubiquinol to cytochrome c. Contributes to the generation of a proton gradient across the mitochondrial membrane that is then used for ATP synthesis.</text>
</comment>
<keyword evidence="5 16" id="KW-0349">Heme</keyword>
<dbReference type="AlphaFoldDB" id="A0A0C4ZNY0"/>
<dbReference type="InterPro" id="IPR027387">
    <property type="entry name" value="Cytb/b6-like_sf"/>
</dbReference>
<dbReference type="GO" id="GO:0008121">
    <property type="term" value="F:quinol-cytochrome-c reductase activity"/>
    <property type="evidence" value="ECO:0007669"/>
    <property type="project" value="TreeGrafter"/>
</dbReference>
<dbReference type="GO" id="GO:0046872">
    <property type="term" value="F:metal ion binding"/>
    <property type="evidence" value="ECO:0007669"/>
    <property type="project" value="UniProtKB-UniRule"/>
</dbReference>
<feature type="transmembrane region" description="Helical" evidence="16">
    <location>
        <begin position="156"/>
        <end position="180"/>
    </location>
</feature>
<keyword evidence="11 16" id="KW-1133">Transmembrane helix</keyword>
<geneLocation type="mitochondrion" evidence="19"/>
<evidence type="ECO:0000256" key="16">
    <source>
        <dbReference type="RuleBase" id="RU362117"/>
    </source>
</evidence>
<feature type="transmembrane region" description="Helical" evidence="16">
    <location>
        <begin position="299"/>
        <end position="320"/>
    </location>
</feature>
<comment type="subcellular location">
    <subcellularLocation>
        <location evidence="2">Mitochondrion inner membrane</location>
        <topology evidence="2">Multi-pass membrane protein</topology>
    </subcellularLocation>
</comment>
<evidence type="ECO:0000313" key="19">
    <source>
        <dbReference type="EMBL" id="AJI44461.1"/>
    </source>
</evidence>
<keyword evidence="8 16" id="KW-0479">Metal-binding</keyword>
<evidence type="ECO:0000256" key="5">
    <source>
        <dbReference type="ARBA" id="ARBA00022617"/>
    </source>
</evidence>
<keyword evidence="15 16" id="KW-0472">Membrane</keyword>
<accession>A0A0C4ZNY0</accession>
<dbReference type="GO" id="GO:0005743">
    <property type="term" value="C:mitochondrial inner membrane"/>
    <property type="evidence" value="ECO:0007669"/>
    <property type="project" value="UniProtKB-SubCell"/>
</dbReference>
<dbReference type="InterPro" id="IPR016174">
    <property type="entry name" value="Di-haem_cyt_TM"/>
</dbReference>
<feature type="transmembrane region" description="Helical" evidence="16">
    <location>
        <begin position="269"/>
        <end position="287"/>
    </location>
</feature>
<evidence type="ECO:0000256" key="15">
    <source>
        <dbReference type="ARBA" id="ARBA00023136"/>
    </source>
</evidence>
<evidence type="ECO:0000256" key="9">
    <source>
        <dbReference type="ARBA" id="ARBA00022792"/>
    </source>
</evidence>
<comment type="cofactor">
    <cofactor evidence="16">
        <name>heme b</name>
        <dbReference type="ChEBI" id="CHEBI:60344"/>
    </cofactor>
    <text evidence="16">Binds 2 heme groups non-covalently.</text>
</comment>
<keyword evidence="6 16" id="KW-0679">Respiratory chain</keyword>
<keyword evidence="7 16" id="KW-0812">Transmembrane</keyword>
<evidence type="ECO:0000256" key="2">
    <source>
        <dbReference type="ARBA" id="ARBA00004448"/>
    </source>
</evidence>
<evidence type="ECO:0000256" key="7">
    <source>
        <dbReference type="ARBA" id="ARBA00022692"/>
    </source>
</evidence>
<keyword evidence="9" id="KW-0999">Mitochondrion inner membrane</keyword>
<feature type="transmembrane region" description="Helical" evidence="16">
    <location>
        <begin position="118"/>
        <end position="136"/>
    </location>
</feature>
<keyword evidence="12 16" id="KW-0408">Iron</keyword>
<proteinExistence type="inferred from homology"/>
<dbReference type="Pfam" id="PF00032">
    <property type="entry name" value="Cytochrom_B_C"/>
    <property type="match status" value="1"/>
</dbReference>
<dbReference type="Gene3D" id="1.20.810.10">
    <property type="entry name" value="Cytochrome Bc1 Complex, Chain C"/>
    <property type="match status" value="1"/>
</dbReference>
<gene>
    <name evidence="19" type="primary">CYTB</name>
</gene>
<feature type="transmembrane region" description="Helical" evidence="16">
    <location>
        <begin position="57"/>
        <end position="76"/>
    </location>
</feature>
<keyword evidence="13" id="KW-0830">Ubiquinone</keyword>
<dbReference type="PROSITE" id="PS51003">
    <property type="entry name" value="CYTB_CTER"/>
    <property type="match status" value="1"/>
</dbReference>
<reference evidence="19" key="1">
    <citation type="submission" date="2014-10" db="EMBL/GenBank/DDBJ databases">
        <title>Mitochondrial genomes for 'planarian' flatworms shows great divergence from the neodermatan gene order.</title>
        <authorList>
            <person name="Ross E."/>
            <person name="Blair D."/>
            <person name="Sanchez Alvarado A."/>
        </authorList>
    </citation>
    <scope>NUCLEOTIDE SEQUENCE</scope>
</reference>
<dbReference type="SUPFAM" id="SSF81342">
    <property type="entry name" value="Transmembrane di-heme cytochromes"/>
    <property type="match status" value="1"/>
</dbReference>
<organism evidence="19">
    <name type="scientific">Phagocata gracilis</name>
    <dbReference type="NCBI Taxonomy" id="1354672"/>
    <lineage>
        <taxon>Eukaryota</taxon>
        <taxon>Metazoa</taxon>
        <taxon>Spiralia</taxon>
        <taxon>Lophotrochozoa</taxon>
        <taxon>Platyhelminthes</taxon>
        <taxon>Rhabditophora</taxon>
        <taxon>Seriata</taxon>
        <taxon>Tricladida</taxon>
        <taxon>Continenticola</taxon>
        <taxon>Planarioidea</taxon>
        <taxon>Planariidae</taxon>
        <taxon>Phagocata</taxon>
    </lineage>
</organism>
<feature type="domain" description="Cytochrome b/b6 N-terminal region profile" evidence="17">
    <location>
        <begin position="1"/>
        <end position="187"/>
    </location>
</feature>
<feature type="transmembrane region" description="Helical" evidence="16">
    <location>
        <begin position="326"/>
        <end position="345"/>
    </location>
</feature>
<feature type="transmembrane region" description="Helical" evidence="16">
    <location>
        <begin position="82"/>
        <end position="111"/>
    </location>
</feature>
<evidence type="ECO:0000259" key="17">
    <source>
        <dbReference type="PROSITE" id="PS51002"/>
    </source>
</evidence>
<dbReference type="InterPro" id="IPR036150">
    <property type="entry name" value="Cyt_b/b6_C_sf"/>
</dbReference>
<feature type="domain" description="Cytochrome b/b6 C-terminal region profile" evidence="18">
    <location>
        <begin position="188"/>
        <end position="356"/>
    </location>
</feature>
<dbReference type="InterPro" id="IPR005797">
    <property type="entry name" value="Cyt_b/b6_N"/>
</dbReference>
<dbReference type="EMBL" id="KP090060">
    <property type="protein sequence ID" value="AJI44461.1"/>
    <property type="molecule type" value="Genomic_DNA"/>
</dbReference>
<dbReference type="GO" id="GO:0016491">
    <property type="term" value="F:oxidoreductase activity"/>
    <property type="evidence" value="ECO:0007669"/>
    <property type="project" value="UniProtKB-UniRule"/>
</dbReference>
<dbReference type="PANTHER" id="PTHR19271">
    <property type="entry name" value="CYTOCHROME B"/>
    <property type="match status" value="1"/>
</dbReference>
<protein>
    <recommendedName>
        <fullName evidence="3 16">Cytochrome b</fullName>
    </recommendedName>
</protein>
<evidence type="ECO:0000256" key="12">
    <source>
        <dbReference type="ARBA" id="ARBA00023004"/>
    </source>
</evidence>
<dbReference type="PROSITE" id="PS51002">
    <property type="entry name" value="CYTB_NTER"/>
    <property type="match status" value="1"/>
</dbReference>
<evidence type="ECO:0000259" key="18">
    <source>
        <dbReference type="PROSITE" id="PS51003"/>
    </source>
</evidence>
<dbReference type="SUPFAM" id="SSF81648">
    <property type="entry name" value="a domain/subunit of cytochrome bc1 complex (Ubiquinol-cytochrome c reductase)"/>
    <property type="match status" value="1"/>
</dbReference>
<name>A0A0C4ZNY0_9PLAT</name>
<keyword evidence="10 16" id="KW-0249">Electron transport</keyword>
<evidence type="ECO:0000256" key="4">
    <source>
        <dbReference type="ARBA" id="ARBA00022448"/>
    </source>
</evidence>
<sequence length="381" mass="44053">IYLPTPKNISYLWNFGSILGFSLVVQILSGIILSFFYNSNTPFYSIDLISREINNGWFIRFIHANGASIYFFFLYVHIFRSIYFFSFMFSYVWLLGCIILISSMAVAFLGYSLPFGNMSFWGVTVILNFFSVLPYGDSIINLITGGNVGLHTITRFYSLHYFIPFLIILFIIAHIIILHWTGSNNPIGINSNKFKNVFHPYFLLQDVLGISFILNLYFFYCILYPYSLLDFENFSEADSLNTPLHIQPEWYFLAAYAALRSIPNKTGGVIILVSFICILVLLPVLSYNLNRSNNESHDIIWSIWIINFYILTNLGSLPAVYPYVSISQYATFLYFFILINFNYLLKITDLNSLNSNQCGIFDQIWSNAPYIFNLLKKYANS</sequence>
<dbReference type="InterPro" id="IPR005798">
    <property type="entry name" value="Cyt_b/b6_C"/>
</dbReference>
<feature type="transmembrane region" description="Helical" evidence="16">
    <location>
        <begin position="201"/>
        <end position="226"/>
    </location>
</feature>
<dbReference type="GO" id="GO:0006122">
    <property type="term" value="P:mitochondrial electron transport, ubiquinol to cytochrome c"/>
    <property type="evidence" value="ECO:0007669"/>
    <property type="project" value="TreeGrafter"/>
</dbReference>
<keyword evidence="4 16" id="KW-0813">Transport</keyword>
<evidence type="ECO:0000256" key="11">
    <source>
        <dbReference type="ARBA" id="ARBA00022989"/>
    </source>
</evidence>
<evidence type="ECO:0000256" key="13">
    <source>
        <dbReference type="ARBA" id="ARBA00023075"/>
    </source>
</evidence>
<evidence type="ECO:0000256" key="14">
    <source>
        <dbReference type="ARBA" id="ARBA00023128"/>
    </source>
</evidence>
<keyword evidence="14 16" id="KW-0496">Mitochondrion</keyword>
<feature type="non-terminal residue" evidence="19">
    <location>
        <position position="1"/>
    </location>
</feature>
<comment type="similarity">
    <text evidence="16">Belongs to the cytochrome b family.</text>
</comment>
<evidence type="ECO:0000256" key="10">
    <source>
        <dbReference type="ARBA" id="ARBA00022982"/>
    </source>
</evidence>
<evidence type="ECO:0000256" key="6">
    <source>
        <dbReference type="ARBA" id="ARBA00022660"/>
    </source>
</evidence>
<dbReference type="PANTHER" id="PTHR19271:SF16">
    <property type="entry name" value="CYTOCHROME B"/>
    <property type="match status" value="1"/>
</dbReference>
<evidence type="ECO:0000256" key="8">
    <source>
        <dbReference type="ARBA" id="ARBA00022723"/>
    </source>
</evidence>